<evidence type="ECO:0000256" key="2">
    <source>
        <dbReference type="ARBA" id="ARBA00008997"/>
    </source>
</evidence>
<evidence type="ECO:0000313" key="11">
    <source>
        <dbReference type="Proteomes" id="UP000290289"/>
    </source>
</evidence>
<feature type="domain" description="Non-structural maintenance of chromosome element 4 C-terminal" evidence="9">
    <location>
        <begin position="202"/>
        <end position="288"/>
    </location>
</feature>
<evidence type="ECO:0000256" key="4">
    <source>
        <dbReference type="ARBA" id="ARBA00023172"/>
    </source>
</evidence>
<comment type="similarity">
    <text evidence="2 7">Belongs to the NSE4 family.</text>
</comment>
<dbReference type="GO" id="GO:0005634">
    <property type="term" value="C:nucleus"/>
    <property type="evidence" value="ECO:0007669"/>
    <property type="project" value="UniProtKB-SubCell"/>
</dbReference>
<comment type="subunit">
    <text evidence="7">Component of the SMC5-SMC6 complex.</text>
</comment>
<evidence type="ECO:0000259" key="9">
    <source>
        <dbReference type="Pfam" id="PF08743"/>
    </source>
</evidence>
<keyword evidence="11" id="KW-1185">Reference proteome</keyword>
<feature type="region of interest" description="Disordered" evidence="8">
    <location>
        <begin position="336"/>
        <end position="374"/>
    </location>
</feature>
<dbReference type="GO" id="GO:0006310">
    <property type="term" value="P:DNA recombination"/>
    <property type="evidence" value="ECO:0007669"/>
    <property type="project" value="UniProtKB-UniRule"/>
</dbReference>
<organism evidence="10 11">
    <name type="scientific">Malus domestica</name>
    <name type="common">Apple</name>
    <name type="synonym">Pyrus malus</name>
    <dbReference type="NCBI Taxonomy" id="3750"/>
    <lineage>
        <taxon>Eukaryota</taxon>
        <taxon>Viridiplantae</taxon>
        <taxon>Streptophyta</taxon>
        <taxon>Embryophyta</taxon>
        <taxon>Tracheophyta</taxon>
        <taxon>Spermatophyta</taxon>
        <taxon>Magnoliopsida</taxon>
        <taxon>eudicotyledons</taxon>
        <taxon>Gunneridae</taxon>
        <taxon>Pentapetalae</taxon>
        <taxon>rosids</taxon>
        <taxon>fabids</taxon>
        <taxon>Rosales</taxon>
        <taxon>Rosaceae</taxon>
        <taxon>Amygdaloideae</taxon>
        <taxon>Maleae</taxon>
        <taxon>Malus</taxon>
    </lineage>
</organism>
<comment type="caution">
    <text evidence="10">The sequence shown here is derived from an EMBL/GenBank/DDBJ whole genome shotgun (WGS) entry which is preliminary data.</text>
</comment>
<protein>
    <recommendedName>
        <fullName evidence="7">Non-structural maintenance of chromosomes element 4</fullName>
    </recommendedName>
</protein>
<name>A0A498II93_MALDO</name>
<gene>
    <name evidence="10" type="ORF">DVH24_005115</name>
</gene>
<dbReference type="InterPro" id="IPR014854">
    <property type="entry name" value="Nse4_C"/>
</dbReference>
<evidence type="ECO:0000256" key="1">
    <source>
        <dbReference type="ARBA" id="ARBA00004123"/>
    </source>
</evidence>
<dbReference type="EMBL" id="RDQH01000338">
    <property type="protein sequence ID" value="RXH81201.1"/>
    <property type="molecule type" value="Genomic_DNA"/>
</dbReference>
<dbReference type="PANTHER" id="PTHR16140">
    <property type="entry name" value="NON-STRUCTURAL MAINTENANCE OF CHROMOSOMES ELEMENT 4"/>
    <property type="match status" value="1"/>
</dbReference>
<evidence type="ECO:0000256" key="5">
    <source>
        <dbReference type="ARBA" id="ARBA00023204"/>
    </source>
</evidence>
<keyword evidence="4 7" id="KW-0233">DNA recombination</keyword>
<evidence type="ECO:0000313" key="10">
    <source>
        <dbReference type="EMBL" id="RXH81201.1"/>
    </source>
</evidence>
<dbReference type="Proteomes" id="UP000290289">
    <property type="component" value="Chromosome 12"/>
</dbReference>
<proteinExistence type="inferred from homology"/>
<comment type="subcellular location">
    <subcellularLocation>
        <location evidence="1 7">Nucleus</location>
    </subcellularLocation>
</comment>
<dbReference type="GO" id="GO:0030915">
    <property type="term" value="C:Smc5-Smc6 complex"/>
    <property type="evidence" value="ECO:0007669"/>
    <property type="project" value="UniProtKB-UniRule"/>
</dbReference>
<dbReference type="Pfam" id="PF08743">
    <property type="entry name" value="Nse4_C"/>
    <property type="match status" value="1"/>
</dbReference>
<accession>A0A498II93</accession>
<dbReference type="PANTHER" id="PTHR16140:SF0">
    <property type="entry name" value="NON-STRUCTURAL MAINTENANCE OF CHROMOSOMES ELEMENT 4"/>
    <property type="match status" value="1"/>
</dbReference>
<keyword evidence="5 7" id="KW-0234">DNA repair</keyword>
<keyword evidence="6 7" id="KW-0539">Nucleus</keyword>
<dbReference type="InterPro" id="IPR027786">
    <property type="entry name" value="Nse4/EID"/>
</dbReference>
<comment type="function">
    <text evidence="7">Component of the SMC5-SMC6 complex, that promotes sister chromatid alignment after DNA damage and facilitates double-stranded DNA breaks (DSBs) repair via homologous recombination between sister chromatids.</text>
</comment>
<dbReference type="AlphaFoldDB" id="A0A498II93"/>
<evidence type="ECO:0000256" key="3">
    <source>
        <dbReference type="ARBA" id="ARBA00022763"/>
    </source>
</evidence>
<dbReference type="GO" id="GO:0006281">
    <property type="term" value="P:DNA repair"/>
    <property type="evidence" value="ECO:0007669"/>
    <property type="project" value="UniProtKB-UniRule"/>
</dbReference>
<keyword evidence="3 7" id="KW-0227">DNA damage</keyword>
<reference evidence="10 11" key="1">
    <citation type="submission" date="2018-10" db="EMBL/GenBank/DDBJ databases">
        <title>A high-quality apple genome assembly.</title>
        <authorList>
            <person name="Hu J."/>
        </authorList>
    </citation>
    <scope>NUCLEOTIDE SEQUENCE [LARGE SCALE GENOMIC DNA]</scope>
    <source>
        <strain evidence="11">cv. HFTH1</strain>
        <tissue evidence="10">Young leaf</tissue>
    </source>
</reference>
<evidence type="ECO:0000256" key="7">
    <source>
        <dbReference type="RuleBase" id="RU365071"/>
    </source>
</evidence>
<evidence type="ECO:0000256" key="8">
    <source>
        <dbReference type="SAM" id="MobiDB-lite"/>
    </source>
</evidence>
<sequence length="374" mass="42443">MVKRELVSSGGGGRDEIERPQAVEDRRALRSRYFNVKSIIHDFLDQITIFVSNLGLIKDLLRISVQNPREQVADAEALLDITTHLISSVKAHNKEGITTTGFVNCILKQFENRSRSGSSSVSWKDIGRAVSHVYPKPPQCCTMIGPMSLEVKQRKSYVRAKRMKPTENHTPEELNDAVEEEQPETIKNVSAMFNILRKKRRVRFENLVLNGNSFAQTVENIFALSFLVKDGRAELKLNEEGHHLVLPRNAPSAEKIASGEVTYGHFVFRFDFQDWKFMKEIVGDGEQLMPHRTYDLYKPSDHQGDLQCEESQTTPSTMPIRKLSRNRGLVMQEQPVGAGMAEPDTNQSIVEDSPVRDYAQESANAIRKGKRKMM</sequence>
<dbReference type="STRING" id="3750.A0A498II93"/>
<evidence type="ECO:0000256" key="6">
    <source>
        <dbReference type="ARBA" id="ARBA00023242"/>
    </source>
</evidence>